<dbReference type="InterPro" id="IPR036821">
    <property type="entry name" value="Peptide_deformylase_sf"/>
</dbReference>
<dbReference type="RefSeq" id="WP_090482029.1">
    <property type="nucleotide sequence ID" value="NZ_FOWZ01000004.1"/>
</dbReference>
<keyword evidence="2" id="KW-0378">Hydrolase</keyword>
<dbReference type="CDD" id="cd00487">
    <property type="entry name" value="Pep_deformylase"/>
    <property type="match status" value="1"/>
</dbReference>
<dbReference type="OrthoDB" id="9804313at2"/>
<comment type="cofactor">
    <cofactor evidence="2">
        <name>Fe(2+)</name>
        <dbReference type="ChEBI" id="CHEBI:29033"/>
    </cofactor>
    <text evidence="2">Binds 1 Fe(2+) ion.</text>
</comment>
<gene>
    <name evidence="2" type="primary">def</name>
    <name evidence="4" type="ORF">SAMN04488060_2410</name>
</gene>
<feature type="region of interest" description="Disordered" evidence="3">
    <location>
        <begin position="68"/>
        <end position="87"/>
    </location>
</feature>
<keyword evidence="2" id="KW-0479">Metal-binding</keyword>
<dbReference type="NCBIfam" id="NF001159">
    <property type="entry name" value="PRK00150.1-3"/>
    <property type="match status" value="1"/>
</dbReference>
<dbReference type="GO" id="GO:0006412">
    <property type="term" value="P:translation"/>
    <property type="evidence" value="ECO:0007669"/>
    <property type="project" value="UniProtKB-UniRule"/>
</dbReference>
<dbReference type="GO" id="GO:0042586">
    <property type="term" value="F:peptide deformylase activity"/>
    <property type="evidence" value="ECO:0007669"/>
    <property type="project" value="UniProtKB-UniRule"/>
</dbReference>
<dbReference type="GO" id="GO:0046872">
    <property type="term" value="F:metal ion binding"/>
    <property type="evidence" value="ECO:0007669"/>
    <property type="project" value="UniProtKB-KW"/>
</dbReference>
<dbReference type="Gene3D" id="3.90.45.10">
    <property type="entry name" value="Peptide deformylase"/>
    <property type="match status" value="1"/>
</dbReference>
<dbReference type="AlphaFoldDB" id="A0A1I5PI35"/>
<dbReference type="PRINTS" id="PR01576">
    <property type="entry name" value="PDEFORMYLASE"/>
</dbReference>
<organism evidence="4 5">
    <name type="scientific">Qipengyuania nanhaisediminis</name>
    <dbReference type="NCBI Taxonomy" id="604088"/>
    <lineage>
        <taxon>Bacteria</taxon>
        <taxon>Pseudomonadati</taxon>
        <taxon>Pseudomonadota</taxon>
        <taxon>Alphaproteobacteria</taxon>
        <taxon>Sphingomonadales</taxon>
        <taxon>Erythrobacteraceae</taxon>
        <taxon>Qipengyuania</taxon>
    </lineage>
</organism>
<dbReference type="EMBL" id="FOWZ01000004">
    <property type="protein sequence ID" value="SFP33146.1"/>
    <property type="molecule type" value="Genomic_DNA"/>
</dbReference>
<dbReference type="Proteomes" id="UP000199331">
    <property type="component" value="Unassembled WGS sequence"/>
</dbReference>
<dbReference type="PIRSF" id="PIRSF004749">
    <property type="entry name" value="Pep_def"/>
    <property type="match status" value="1"/>
</dbReference>
<name>A0A1I5PI35_9SPHN</name>
<sequence length="188" mass="21344">MAIREILEVPDPRLKTVSEPVTEFDDELKTLVEDMFETMYAAPGIGLAAIQVGVPKRLLVIDLQPEDTDAEPEECDHGGHHHHHYPTKKEPRVFVNPEILDPADELASYQEGCLSVPDIFADVDRPATCRVRYQDLDGNVHEEEMEGLMATCIQHEMDHLEGILFIDHLSRLKRNMALKKLKKLREAA</sequence>
<protein>
    <recommendedName>
        <fullName evidence="2">Peptide deformylase</fullName>
        <shortName evidence="2">PDF</shortName>
        <ecNumber evidence="2">3.5.1.88</ecNumber>
    </recommendedName>
    <alternativeName>
        <fullName evidence="2">Polypeptide deformylase</fullName>
    </alternativeName>
</protein>
<dbReference type="SUPFAM" id="SSF56420">
    <property type="entry name" value="Peptide deformylase"/>
    <property type="match status" value="1"/>
</dbReference>
<proteinExistence type="inferred from homology"/>
<feature type="binding site" evidence="2">
    <location>
        <position position="155"/>
    </location>
    <ligand>
        <name>Fe cation</name>
        <dbReference type="ChEBI" id="CHEBI:24875"/>
    </ligand>
</feature>
<feature type="active site" evidence="2">
    <location>
        <position position="156"/>
    </location>
</feature>
<dbReference type="EC" id="3.5.1.88" evidence="2"/>
<comment type="similarity">
    <text evidence="1 2">Belongs to the polypeptide deformylase family.</text>
</comment>
<evidence type="ECO:0000313" key="5">
    <source>
        <dbReference type="Proteomes" id="UP000199331"/>
    </source>
</evidence>
<dbReference type="Pfam" id="PF01327">
    <property type="entry name" value="Pep_deformylase"/>
    <property type="match status" value="1"/>
</dbReference>
<dbReference type="HAMAP" id="MF_00163">
    <property type="entry name" value="Pep_deformylase"/>
    <property type="match status" value="1"/>
</dbReference>
<accession>A0A1I5PI35</accession>
<keyword evidence="2" id="KW-0648">Protein biosynthesis</keyword>
<evidence type="ECO:0000313" key="4">
    <source>
        <dbReference type="EMBL" id="SFP33146.1"/>
    </source>
</evidence>
<reference evidence="5" key="1">
    <citation type="submission" date="2016-10" db="EMBL/GenBank/DDBJ databases">
        <authorList>
            <person name="Varghese N."/>
            <person name="Submissions S."/>
        </authorList>
    </citation>
    <scope>NUCLEOTIDE SEQUENCE [LARGE SCALE GENOMIC DNA]</scope>
    <source>
        <strain evidence="5">CGMCC 1.7715</strain>
    </source>
</reference>
<evidence type="ECO:0000256" key="3">
    <source>
        <dbReference type="SAM" id="MobiDB-lite"/>
    </source>
</evidence>
<comment type="function">
    <text evidence="2">Removes the formyl group from the N-terminal Met of newly synthesized proteins. Requires at least a dipeptide for an efficient rate of reaction. N-terminal L-methionine is a prerequisite for activity but the enzyme has broad specificity at other positions.</text>
</comment>
<dbReference type="STRING" id="604088.SAMN04488060_2410"/>
<feature type="binding site" evidence="2">
    <location>
        <position position="113"/>
    </location>
    <ligand>
        <name>Fe cation</name>
        <dbReference type="ChEBI" id="CHEBI:24875"/>
    </ligand>
</feature>
<keyword evidence="5" id="KW-1185">Reference proteome</keyword>
<dbReference type="PANTHER" id="PTHR10458:SF22">
    <property type="entry name" value="PEPTIDE DEFORMYLASE"/>
    <property type="match status" value="1"/>
</dbReference>
<comment type="catalytic activity">
    <reaction evidence="2">
        <text>N-terminal N-formyl-L-methionyl-[peptide] + H2O = N-terminal L-methionyl-[peptide] + formate</text>
        <dbReference type="Rhea" id="RHEA:24420"/>
        <dbReference type="Rhea" id="RHEA-COMP:10639"/>
        <dbReference type="Rhea" id="RHEA-COMP:10640"/>
        <dbReference type="ChEBI" id="CHEBI:15377"/>
        <dbReference type="ChEBI" id="CHEBI:15740"/>
        <dbReference type="ChEBI" id="CHEBI:49298"/>
        <dbReference type="ChEBI" id="CHEBI:64731"/>
        <dbReference type="EC" id="3.5.1.88"/>
    </reaction>
</comment>
<evidence type="ECO:0000256" key="2">
    <source>
        <dbReference type="HAMAP-Rule" id="MF_00163"/>
    </source>
</evidence>
<feature type="binding site" evidence="2">
    <location>
        <position position="159"/>
    </location>
    <ligand>
        <name>Fe cation</name>
        <dbReference type="ChEBI" id="CHEBI:24875"/>
    </ligand>
</feature>
<dbReference type="InterPro" id="IPR023635">
    <property type="entry name" value="Peptide_deformylase"/>
</dbReference>
<dbReference type="PANTHER" id="PTHR10458">
    <property type="entry name" value="PEPTIDE DEFORMYLASE"/>
    <property type="match status" value="1"/>
</dbReference>
<evidence type="ECO:0000256" key="1">
    <source>
        <dbReference type="ARBA" id="ARBA00010759"/>
    </source>
</evidence>
<keyword evidence="2" id="KW-0408">Iron</keyword>